<dbReference type="OMA" id="NEDCEYS"/>
<dbReference type="PROSITE" id="PS00134">
    <property type="entry name" value="TRYPSIN_HIS"/>
    <property type="match status" value="1"/>
</dbReference>
<dbReference type="InterPro" id="IPR043504">
    <property type="entry name" value="Peptidase_S1_PA_chymotrypsin"/>
</dbReference>
<evidence type="ECO:0000259" key="11">
    <source>
        <dbReference type="PROSITE" id="PS50240"/>
    </source>
</evidence>
<keyword evidence="13" id="KW-1185">Reference proteome</keyword>
<reference evidence="12 13" key="1">
    <citation type="submission" date="2020-11" db="EMBL/GenBank/DDBJ databases">
        <authorList>
            <person name="Wallbank WR R."/>
            <person name="Pardo Diaz C."/>
            <person name="Kozak K."/>
            <person name="Martin S."/>
            <person name="Jiggins C."/>
            <person name="Moest M."/>
            <person name="Warren A I."/>
            <person name="Generalovic N T."/>
            <person name="Byers J.R.P. K."/>
            <person name="Montejo-Kovacevich G."/>
            <person name="Yen C E."/>
        </authorList>
    </citation>
    <scope>NUCLEOTIDE SEQUENCE [LARGE SCALE GENOMIC DNA]</scope>
</reference>
<keyword evidence="2" id="KW-0964">Secreted</keyword>
<evidence type="ECO:0000256" key="4">
    <source>
        <dbReference type="ARBA" id="ARBA00022729"/>
    </source>
</evidence>
<evidence type="ECO:0000256" key="6">
    <source>
        <dbReference type="ARBA" id="ARBA00022825"/>
    </source>
</evidence>
<dbReference type="InterPro" id="IPR001314">
    <property type="entry name" value="Peptidase_S1A"/>
</dbReference>
<keyword evidence="4 10" id="KW-0732">Signal</keyword>
<dbReference type="FunFam" id="2.40.10.10:FF:000146">
    <property type="entry name" value="Serine protease 53"/>
    <property type="match status" value="1"/>
</dbReference>
<feature type="domain" description="Peptidase S1" evidence="11">
    <location>
        <begin position="30"/>
        <end position="275"/>
    </location>
</feature>
<dbReference type="CDD" id="cd00190">
    <property type="entry name" value="Tryp_SPc"/>
    <property type="match status" value="1"/>
</dbReference>
<accession>A0A7R8UKI1</accession>
<name>A0A7R8UKI1_HERIL</name>
<dbReference type="GO" id="GO:0005576">
    <property type="term" value="C:extracellular region"/>
    <property type="evidence" value="ECO:0007669"/>
    <property type="project" value="UniProtKB-SubCell"/>
</dbReference>
<dbReference type="OrthoDB" id="5565075at2759"/>
<dbReference type="PANTHER" id="PTHR24252:SF7">
    <property type="entry name" value="HYALIN"/>
    <property type="match status" value="1"/>
</dbReference>
<dbReference type="InterPro" id="IPR018114">
    <property type="entry name" value="TRYPSIN_HIS"/>
</dbReference>
<dbReference type="InterPro" id="IPR009003">
    <property type="entry name" value="Peptidase_S1_PA"/>
</dbReference>
<gene>
    <name evidence="12" type="ORF">HERILL_LOCUS5381</name>
</gene>
<comment type="subcellular location">
    <subcellularLocation>
        <location evidence="1">Secreted</location>
    </subcellularLocation>
</comment>
<dbReference type="InParanoid" id="A0A7R8UKI1"/>
<organism evidence="12 13">
    <name type="scientific">Hermetia illucens</name>
    <name type="common">Black soldier fly</name>
    <dbReference type="NCBI Taxonomy" id="343691"/>
    <lineage>
        <taxon>Eukaryota</taxon>
        <taxon>Metazoa</taxon>
        <taxon>Ecdysozoa</taxon>
        <taxon>Arthropoda</taxon>
        <taxon>Hexapoda</taxon>
        <taxon>Insecta</taxon>
        <taxon>Pterygota</taxon>
        <taxon>Neoptera</taxon>
        <taxon>Endopterygota</taxon>
        <taxon>Diptera</taxon>
        <taxon>Brachycera</taxon>
        <taxon>Stratiomyomorpha</taxon>
        <taxon>Stratiomyidae</taxon>
        <taxon>Hermetiinae</taxon>
        <taxon>Hermetia</taxon>
    </lineage>
</organism>
<dbReference type="EMBL" id="LR899010">
    <property type="protein sequence ID" value="CAD7082343.1"/>
    <property type="molecule type" value="Genomic_DNA"/>
</dbReference>
<evidence type="ECO:0000256" key="7">
    <source>
        <dbReference type="ARBA" id="ARBA00023145"/>
    </source>
</evidence>
<dbReference type="AlphaFoldDB" id="A0A7R8UKI1"/>
<evidence type="ECO:0000256" key="8">
    <source>
        <dbReference type="ARBA" id="ARBA00023157"/>
    </source>
</evidence>
<keyword evidence="7" id="KW-0865">Zymogen</keyword>
<evidence type="ECO:0000313" key="13">
    <source>
        <dbReference type="Proteomes" id="UP000594454"/>
    </source>
</evidence>
<dbReference type="SMART" id="SM00020">
    <property type="entry name" value="Tryp_SPc"/>
    <property type="match status" value="1"/>
</dbReference>
<evidence type="ECO:0000256" key="1">
    <source>
        <dbReference type="ARBA" id="ARBA00004613"/>
    </source>
</evidence>
<dbReference type="PROSITE" id="PS50240">
    <property type="entry name" value="TRYPSIN_DOM"/>
    <property type="match status" value="1"/>
</dbReference>
<evidence type="ECO:0000256" key="10">
    <source>
        <dbReference type="SAM" id="SignalP"/>
    </source>
</evidence>
<feature type="signal peptide" evidence="10">
    <location>
        <begin position="1"/>
        <end position="20"/>
    </location>
</feature>
<keyword evidence="8" id="KW-1015">Disulfide bond</keyword>
<sequence length="280" mass="31014">MKWFTTIFLYLTVLFAAAIAFSTDPIGGRIIGGQEAQRGQFPFQAALRINVTDRPTFSTCGGSLIAKDYTLTAAHCVLIKDVMNIEVHLGAHEIQNLDEDGRLRVVVEPENFIVHKDYNSRSIVNDIALLKLPVEVAFTDRIQPIDLPSWSDVNVDFEGKVAIASGWGRYSDSLQVISPVLRYAELPVESQRICMHYYQNYEIVTASNICTYTGTGKGTCNGDSGGPLSYTDENGRKFIIGLTSFGSDIGCVETGWPKVFTRITSFLDWIEANSNIKIKP</sequence>
<dbReference type="PANTHER" id="PTHR24252">
    <property type="entry name" value="ACROSIN-RELATED"/>
    <property type="match status" value="1"/>
</dbReference>
<evidence type="ECO:0000256" key="2">
    <source>
        <dbReference type="ARBA" id="ARBA00022525"/>
    </source>
</evidence>
<evidence type="ECO:0000256" key="9">
    <source>
        <dbReference type="RuleBase" id="RU363034"/>
    </source>
</evidence>
<keyword evidence="6 9" id="KW-0720">Serine protease</keyword>
<evidence type="ECO:0000313" key="12">
    <source>
        <dbReference type="EMBL" id="CAD7082343.1"/>
    </source>
</evidence>
<dbReference type="PRINTS" id="PR00722">
    <property type="entry name" value="CHYMOTRYPSIN"/>
</dbReference>
<feature type="chain" id="PRO_5030749784" description="Peptidase S1 domain-containing protein" evidence="10">
    <location>
        <begin position="21"/>
        <end position="280"/>
    </location>
</feature>
<dbReference type="PROSITE" id="PS00135">
    <property type="entry name" value="TRYPSIN_SER"/>
    <property type="match status" value="1"/>
</dbReference>
<evidence type="ECO:0000256" key="5">
    <source>
        <dbReference type="ARBA" id="ARBA00022801"/>
    </source>
</evidence>
<keyword evidence="5 9" id="KW-0378">Hydrolase</keyword>
<dbReference type="GO" id="GO:0004252">
    <property type="term" value="F:serine-type endopeptidase activity"/>
    <property type="evidence" value="ECO:0007669"/>
    <property type="project" value="InterPro"/>
</dbReference>
<dbReference type="InterPro" id="IPR033116">
    <property type="entry name" value="TRYPSIN_SER"/>
</dbReference>
<dbReference type="Pfam" id="PF00089">
    <property type="entry name" value="Trypsin"/>
    <property type="match status" value="1"/>
</dbReference>
<proteinExistence type="predicted"/>
<dbReference type="GO" id="GO:0006508">
    <property type="term" value="P:proteolysis"/>
    <property type="evidence" value="ECO:0007669"/>
    <property type="project" value="UniProtKB-KW"/>
</dbReference>
<dbReference type="SUPFAM" id="SSF50494">
    <property type="entry name" value="Trypsin-like serine proteases"/>
    <property type="match status" value="1"/>
</dbReference>
<dbReference type="Gene3D" id="2.40.10.10">
    <property type="entry name" value="Trypsin-like serine proteases"/>
    <property type="match status" value="1"/>
</dbReference>
<protein>
    <recommendedName>
        <fullName evidence="11">Peptidase S1 domain-containing protein</fullName>
    </recommendedName>
</protein>
<dbReference type="InterPro" id="IPR001254">
    <property type="entry name" value="Trypsin_dom"/>
</dbReference>
<dbReference type="Proteomes" id="UP000594454">
    <property type="component" value="Chromosome 2"/>
</dbReference>
<keyword evidence="3 9" id="KW-0645">Protease</keyword>
<evidence type="ECO:0000256" key="3">
    <source>
        <dbReference type="ARBA" id="ARBA00022670"/>
    </source>
</evidence>